<organism evidence="1 2">
    <name type="scientific">Zopfia rhizophila CBS 207.26</name>
    <dbReference type="NCBI Taxonomy" id="1314779"/>
    <lineage>
        <taxon>Eukaryota</taxon>
        <taxon>Fungi</taxon>
        <taxon>Dikarya</taxon>
        <taxon>Ascomycota</taxon>
        <taxon>Pezizomycotina</taxon>
        <taxon>Dothideomycetes</taxon>
        <taxon>Dothideomycetes incertae sedis</taxon>
        <taxon>Zopfiaceae</taxon>
        <taxon>Zopfia</taxon>
    </lineage>
</organism>
<name>A0A6A6DQL8_9PEZI</name>
<proteinExistence type="predicted"/>
<reference evidence="1" key="1">
    <citation type="journal article" date="2020" name="Stud. Mycol.">
        <title>101 Dothideomycetes genomes: a test case for predicting lifestyles and emergence of pathogens.</title>
        <authorList>
            <person name="Haridas S."/>
            <person name="Albert R."/>
            <person name="Binder M."/>
            <person name="Bloem J."/>
            <person name="Labutti K."/>
            <person name="Salamov A."/>
            <person name="Andreopoulos B."/>
            <person name="Baker S."/>
            <person name="Barry K."/>
            <person name="Bills G."/>
            <person name="Bluhm B."/>
            <person name="Cannon C."/>
            <person name="Castanera R."/>
            <person name="Culley D."/>
            <person name="Daum C."/>
            <person name="Ezra D."/>
            <person name="Gonzalez J."/>
            <person name="Henrissat B."/>
            <person name="Kuo A."/>
            <person name="Liang C."/>
            <person name="Lipzen A."/>
            <person name="Lutzoni F."/>
            <person name="Magnuson J."/>
            <person name="Mondo S."/>
            <person name="Nolan M."/>
            <person name="Ohm R."/>
            <person name="Pangilinan J."/>
            <person name="Park H.-J."/>
            <person name="Ramirez L."/>
            <person name="Alfaro M."/>
            <person name="Sun H."/>
            <person name="Tritt A."/>
            <person name="Yoshinaga Y."/>
            <person name="Zwiers L.-H."/>
            <person name="Turgeon B."/>
            <person name="Goodwin S."/>
            <person name="Spatafora J."/>
            <person name="Crous P."/>
            <person name="Grigoriev I."/>
        </authorList>
    </citation>
    <scope>NUCLEOTIDE SEQUENCE</scope>
    <source>
        <strain evidence="1">CBS 207.26</strain>
    </source>
</reference>
<keyword evidence="2" id="KW-1185">Reference proteome</keyword>
<dbReference type="EMBL" id="ML994651">
    <property type="protein sequence ID" value="KAF2181811.1"/>
    <property type="molecule type" value="Genomic_DNA"/>
</dbReference>
<dbReference type="OrthoDB" id="3943630at2759"/>
<gene>
    <name evidence="1" type="ORF">K469DRAFT_791569</name>
</gene>
<evidence type="ECO:0000313" key="1">
    <source>
        <dbReference type="EMBL" id="KAF2181811.1"/>
    </source>
</evidence>
<accession>A0A6A6DQL8</accession>
<protein>
    <submittedName>
        <fullName evidence="1">Uncharacterized protein</fullName>
    </submittedName>
</protein>
<evidence type="ECO:0000313" key="2">
    <source>
        <dbReference type="Proteomes" id="UP000800200"/>
    </source>
</evidence>
<dbReference type="AlphaFoldDB" id="A0A6A6DQL8"/>
<sequence>MRYIGRTRKGRIAEKITTQYCNTTFNQMMLAIRLLANHTRSKSEIEQTKMLIDELVQLDGAITKTREQHIVCFVAVEDLLYFIWKCHEDDYHHSRYMTQVSFILLLLGFFGIRPGQAVKSNAHRLINRGLTYGETSFHLTWFNGIPQLQLFPISDRITFYNDTNPSRMYAWPVIHFIGLVLADGVFVHEQTAATFSPPNIHLPPSTGSYEFRIQEDKWQLTICRSLIRSGYVISPTSIVA</sequence>
<dbReference type="Proteomes" id="UP000800200">
    <property type="component" value="Unassembled WGS sequence"/>
</dbReference>